<evidence type="ECO:0000313" key="2">
    <source>
        <dbReference type="Proteomes" id="UP000789860"/>
    </source>
</evidence>
<reference evidence="1" key="1">
    <citation type="submission" date="2021-06" db="EMBL/GenBank/DDBJ databases">
        <authorList>
            <person name="Kallberg Y."/>
            <person name="Tangrot J."/>
            <person name="Rosling A."/>
        </authorList>
    </citation>
    <scope>NUCLEOTIDE SEQUENCE</scope>
    <source>
        <strain evidence="1">AU212A</strain>
    </source>
</reference>
<proteinExistence type="predicted"/>
<evidence type="ECO:0000313" key="1">
    <source>
        <dbReference type="EMBL" id="CAG8495229.1"/>
    </source>
</evidence>
<protein>
    <submittedName>
        <fullName evidence="1">11688_t:CDS:1</fullName>
    </submittedName>
</protein>
<organism evidence="1 2">
    <name type="scientific">Scutellospora calospora</name>
    <dbReference type="NCBI Taxonomy" id="85575"/>
    <lineage>
        <taxon>Eukaryota</taxon>
        <taxon>Fungi</taxon>
        <taxon>Fungi incertae sedis</taxon>
        <taxon>Mucoromycota</taxon>
        <taxon>Glomeromycotina</taxon>
        <taxon>Glomeromycetes</taxon>
        <taxon>Diversisporales</taxon>
        <taxon>Gigasporaceae</taxon>
        <taxon>Scutellospora</taxon>
    </lineage>
</organism>
<comment type="caution">
    <text evidence="1">The sequence shown here is derived from an EMBL/GenBank/DDBJ whole genome shotgun (WGS) entry which is preliminary data.</text>
</comment>
<name>A0ACA9KV38_9GLOM</name>
<accession>A0ACA9KV38</accession>
<gene>
    <name evidence="1" type="ORF">SCALOS_LOCUS3003</name>
</gene>
<keyword evidence="2" id="KW-1185">Reference proteome</keyword>
<dbReference type="EMBL" id="CAJVPM010002960">
    <property type="protein sequence ID" value="CAG8495229.1"/>
    <property type="molecule type" value="Genomic_DNA"/>
</dbReference>
<sequence>MPFCISYSHTLFSTEFIYEDKSYKTCARCMTNKAIKKDNLDEKTIIKAIFIQDISDYITNAIANLEYCLELSLIFHIQLDEITLGIVSTDVKAMTILIINEIENAAKAKVILKHKMIHKKSDDIAVSLEIKQEIERNLNLNLVDLQTHLHITQYTEVHCDATYKTAKGQFELYRIVGNIEGAG</sequence>
<dbReference type="Proteomes" id="UP000789860">
    <property type="component" value="Unassembled WGS sequence"/>
</dbReference>